<dbReference type="PANTHER" id="PTHR45138:SF9">
    <property type="entry name" value="DIGUANYLATE CYCLASE DGCM-RELATED"/>
    <property type="match status" value="1"/>
</dbReference>
<dbReference type="Proteomes" id="UP001178888">
    <property type="component" value="Unassembled WGS sequence"/>
</dbReference>
<dbReference type="CDD" id="cd01949">
    <property type="entry name" value="GGDEF"/>
    <property type="match status" value="1"/>
</dbReference>
<dbReference type="SMART" id="SM00267">
    <property type="entry name" value="GGDEF"/>
    <property type="match status" value="1"/>
</dbReference>
<dbReference type="InterPro" id="IPR043128">
    <property type="entry name" value="Rev_trsase/Diguanyl_cyclase"/>
</dbReference>
<dbReference type="GO" id="GO:0052621">
    <property type="term" value="F:diguanylate cyclase activity"/>
    <property type="evidence" value="ECO:0007669"/>
    <property type="project" value="UniProtKB-EC"/>
</dbReference>
<dbReference type="PANTHER" id="PTHR45138">
    <property type="entry name" value="REGULATORY COMPONENTS OF SENSORY TRANSDUCTION SYSTEM"/>
    <property type="match status" value="1"/>
</dbReference>
<feature type="transmembrane region" description="Helical" evidence="6">
    <location>
        <begin position="39"/>
        <end position="59"/>
    </location>
</feature>
<feature type="transmembrane region" description="Helical" evidence="6">
    <location>
        <begin position="12"/>
        <end position="33"/>
    </location>
</feature>
<keyword evidence="3 6" id="KW-0812">Transmembrane</keyword>
<dbReference type="InterPro" id="IPR029787">
    <property type="entry name" value="Nucleotide_cyclase"/>
</dbReference>
<dbReference type="Pfam" id="PF07694">
    <property type="entry name" value="5TM-5TMR_LYT"/>
    <property type="match status" value="1"/>
</dbReference>
<dbReference type="Pfam" id="PF00990">
    <property type="entry name" value="GGDEF"/>
    <property type="match status" value="1"/>
</dbReference>
<feature type="transmembrane region" description="Helical" evidence="6">
    <location>
        <begin position="71"/>
        <end position="95"/>
    </location>
</feature>
<keyword evidence="8" id="KW-0808">Transferase</keyword>
<dbReference type="AlphaFoldDB" id="A0AA90TTA7"/>
<feature type="transmembrane region" description="Helical" evidence="6">
    <location>
        <begin position="107"/>
        <end position="123"/>
    </location>
</feature>
<keyword evidence="9" id="KW-1185">Reference proteome</keyword>
<evidence type="ECO:0000256" key="2">
    <source>
        <dbReference type="ARBA" id="ARBA00022475"/>
    </source>
</evidence>
<comment type="caution">
    <text evidence="8">The sequence shown here is derived from an EMBL/GenBank/DDBJ whole genome shotgun (WGS) entry which is preliminary data.</text>
</comment>
<dbReference type="GO" id="GO:0005886">
    <property type="term" value="C:plasma membrane"/>
    <property type="evidence" value="ECO:0007669"/>
    <property type="project" value="UniProtKB-SubCell"/>
</dbReference>
<name>A0AA90TTA7_9BACI</name>
<proteinExistence type="predicted"/>
<dbReference type="GO" id="GO:0043709">
    <property type="term" value="P:cell adhesion involved in single-species biofilm formation"/>
    <property type="evidence" value="ECO:0007669"/>
    <property type="project" value="TreeGrafter"/>
</dbReference>
<reference evidence="8" key="1">
    <citation type="submission" date="2023-08" db="EMBL/GenBank/DDBJ databases">
        <title>Nitrogen cycling bacteria in agricultural field soils.</title>
        <authorList>
            <person name="Jang J."/>
        </authorList>
    </citation>
    <scope>NUCLEOTIDE SEQUENCE</scope>
    <source>
        <strain evidence="8">PS3-36</strain>
    </source>
</reference>
<evidence type="ECO:0000313" key="8">
    <source>
        <dbReference type="EMBL" id="MDQ6597194.1"/>
    </source>
</evidence>
<accession>A0AA90TTA7</accession>
<sequence>MNTIIKTFLENMTFIISFMFLANKISEFIGLKVKKISKYIWISPLLSSLLSLFIMSFPFEDKGMRIDLRAVPLFYTAYLGGWKFGLIAIILPTIYRFYLGGSTTFEGITQGILLPSLIGFLFHKKASFNPPYTIIHLKHMITAFLVLHCIRSVLMLWTTPVTYQTVATRIFFETIGLLSIAVMQNDAKRNILLRKELEFQARHDAMTNLYNLRYFRKKVEEMIKQKKTFVIAMFDVDYFKNYNDTHGHLAGDAVLRTIGKLLSDSMREEDIFARYGGEEFIICFNNVINVQKAISVGERIRTKIESYKFYGEETQPSGKITISIGISGCADGKTLDTLIKEADTALYLAKRAGRNRTEAKL</sequence>
<evidence type="ECO:0000256" key="1">
    <source>
        <dbReference type="ARBA" id="ARBA00004651"/>
    </source>
</evidence>
<dbReference type="InterPro" id="IPR011620">
    <property type="entry name" value="Sig_transdc_His_kinase_LytS_TM"/>
</dbReference>
<dbReference type="SUPFAM" id="SSF55073">
    <property type="entry name" value="Nucleotide cyclase"/>
    <property type="match status" value="1"/>
</dbReference>
<keyword evidence="8" id="KW-0548">Nucleotidyltransferase</keyword>
<dbReference type="FunFam" id="3.30.70.270:FF:000001">
    <property type="entry name" value="Diguanylate cyclase domain protein"/>
    <property type="match status" value="1"/>
</dbReference>
<dbReference type="NCBIfam" id="TIGR00254">
    <property type="entry name" value="GGDEF"/>
    <property type="match status" value="1"/>
</dbReference>
<dbReference type="EMBL" id="JAVGVR010000001">
    <property type="protein sequence ID" value="MDQ6597194.1"/>
    <property type="molecule type" value="Genomic_DNA"/>
</dbReference>
<organism evidence="8 9">
    <name type="scientific">Bacillus salipaludis</name>
    <dbReference type="NCBI Taxonomy" id="2547811"/>
    <lineage>
        <taxon>Bacteria</taxon>
        <taxon>Bacillati</taxon>
        <taxon>Bacillota</taxon>
        <taxon>Bacilli</taxon>
        <taxon>Bacillales</taxon>
        <taxon>Bacillaceae</taxon>
        <taxon>Bacillus</taxon>
    </lineage>
</organism>
<dbReference type="InterPro" id="IPR050469">
    <property type="entry name" value="Diguanylate_Cyclase"/>
</dbReference>
<comment type="subcellular location">
    <subcellularLocation>
        <location evidence="1">Cell membrane</location>
        <topology evidence="1">Multi-pass membrane protein</topology>
    </subcellularLocation>
</comment>
<dbReference type="RefSeq" id="WP_235824745.1">
    <property type="nucleotide sequence ID" value="NZ_JAVGVR010000001.1"/>
</dbReference>
<evidence type="ECO:0000256" key="6">
    <source>
        <dbReference type="SAM" id="Phobius"/>
    </source>
</evidence>
<evidence type="ECO:0000256" key="4">
    <source>
        <dbReference type="ARBA" id="ARBA00022989"/>
    </source>
</evidence>
<evidence type="ECO:0000256" key="3">
    <source>
        <dbReference type="ARBA" id="ARBA00022692"/>
    </source>
</evidence>
<keyword evidence="5 6" id="KW-0472">Membrane</keyword>
<evidence type="ECO:0000259" key="7">
    <source>
        <dbReference type="PROSITE" id="PS50887"/>
    </source>
</evidence>
<dbReference type="PROSITE" id="PS50887">
    <property type="entry name" value="GGDEF"/>
    <property type="match status" value="1"/>
</dbReference>
<dbReference type="EC" id="2.7.7.65" evidence="8"/>
<dbReference type="GO" id="GO:0071555">
    <property type="term" value="P:cell wall organization"/>
    <property type="evidence" value="ECO:0007669"/>
    <property type="project" value="InterPro"/>
</dbReference>
<dbReference type="GO" id="GO:1902201">
    <property type="term" value="P:negative regulation of bacterial-type flagellum-dependent cell motility"/>
    <property type="evidence" value="ECO:0007669"/>
    <property type="project" value="TreeGrafter"/>
</dbReference>
<evidence type="ECO:0000313" key="9">
    <source>
        <dbReference type="Proteomes" id="UP001178888"/>
    </source>
</evidence>
<feature type="transmembrane region" description="Helical" evidence="6">
    <location>
        <begin position="135"/>
        <end position="157"/>
    </location>
</feature>
<evidence type="ECO:0000256" key="5">
    <source>
        <dbReference type="ARBA" id="ARBA00023136"/>
    </source>
</evidence>
<keyword evidence="4 6" id="KW-1133">Transmembrane helix</keyword>
<feature type="domain" description="GGDEF" evidence="7">
    <location>
        <begin position="227"/>
        <end position="361"/>
    </location>
</feature>
<dbReference type="Gene3D" id="3.30.70.270">
    <property type="match status" value="1"/>
</dbReference>
<dbReference type="GO" id="GO:0000155">
    <property type="term" value="F:phosphorelay sensor kinase activity"/>
    <property type="evidence" value="ECO:0007669"/>
    <property type="project" value="InterPro"/>
</dbReference>
<gene>
    <name evidence="8" type="ORF">RCG21_12645</name>
</gene>
<keyword evidence="2" id="KW-1003">Cell membrane</keyword>
<dbReference type="InterPro" id="IPR000160">
    <property type="entry name" value="GGDEF_dom"/>
</dbReference>
<protein>
    <submittedName>
        <fullName evidence="8">Diguanylate cyclase</fullName>
        <ecNumber evidence="8">2.7.7.65</ecNumber>
    </submittedName>
</protein>